<evidence type="ECO:0008006" key="4">
    <source>
        <dbReference type="Google" id="ProtNLM"/>
    </source>
</evidence>
<dbReference type="Proteomes" id="UP000286045">
    <property type="component" value="Unassembled WGS sequence"/>
</dbReference>
<gene>
    <name evidence="2" type="ORF">EKO27_g3861</name>
</gene>
<feature type="compositionally biased region" description="Polar residues" evidence="1">
    <location>
        <begin position="373"/>
        <end position="393"/>
    </location>
</feature>
<evidence type="ECO:0000256" key="1">
    <source>
        <dbReference type="SAM" id="MobiDB-lite"/>
    </source>
</evidence>
<dbReference type="AlphaFoldDB" id="A0A439D9Z6"/>
<proteinExistence type="predicted"/>
<feature type="region of interest" description="Disordered" evidence="1">
    <location>
        <begin position="266"/>
        <end position="285"/>
    </location>
</feature>
<dbReference type="GO" id="GO:0070941">
    <property type="term" value="P:eisosome assembly"/>
    <property type="evidence" value="ECO:0007669"/>
    <property type="project" value="TreeGrafter"/>
</dbReference>
<dbReference type="STRING" id="363999.A0A439D9Z6"/>
<sequence length="822" mass="90884">MMALLKLVTHSFIIKIKAARDDYYNFTVAFVGFFGSQHPQTRVLTVLPISSQHLPAGLEPTKYYRVNRAPGGTLDSAVLNRGRLHHCYRTTDRYDIAMQVSANGVRAAKQPPLYHDDTHNQPIACHILAHSGRLVYAKPQDLPSFPSIGLDAKGSAASAAASLGWANTRSPEPWRPGASTSASTAAIMAEDCKSAPAAWEPAASSHGAKAALLAAQSATNYGALKSPSTDDGVSAATQAFKSNRTNLRSTKPVALERHRSLVAAKGAVARRQRADSAPTSRESYPDEANAAAYALSAATRAHRPALSPVPLEEAGAVPYTTMNKLMFTSRPPVKPEIDEQKRTDVLHASAVAMAKKMYNQQQKMIEAQKAHVDTSSSRGNLEVSSSISDDPQPAQLTSLQDAAYKQAQARLAKIQQKAVQDSDLQDYYGTKPLSRRFSVKGKLRKRSFSDGAVLEDQRRSEQIRKQMTLFSNRLSEVDEQKRQQDQDLLLAAAQRNVHDRLKGIDAKIANDTGMVPPPTLTQWELKARAVAQSRIFQQDGRQQGKVDIGAGIHMDQEDINAIAARRIQPILDEINARTELEHARHMELRLEMERKKEEQEVEKARQREVQDIQKKLKQKERLEQKERKAEEKAAKAEQKKLARTEKPKSVDYDQRAMAELESREDTLTVNNSGQPVVASPLDIHETRRTNSQDSEEGLRSPGRIRTWFKSRFSRGLRSPTEEQSQGKANQKGFVGGASLMGNRDNKSSTSLNDRGANAREAALVGRNPGLHQAQLEESEDESHRADVGDRPGRNLTPPRPIRDSSPAQSRSPARDSRFHEII</sequence>
<accession>A0A439D9Z6</accession>
<dbReference type="EMBL" id="RYZI01000086">
    <property type="protein sequence ID" value="RWA11230.1"/>
    <property type="molecule type" value="Genomic_DNA"/>
</dbReference>
<dbReference type="Pfam" id="PF12757">
    <property type="entry name" value="Eisosome1"/>
    <property type="match status" value="1"/>
</dbReference>
<feature type="compositionally biased region" description="Basic and acidic residues" evidence="1">
    <location>
        <begin position="781"/>
        <end position="792"/>
    </location>
</feature>
<name>A0A439D9Z6_9PEZI</name>
<feature type="compositionally biased region" description="Basic and acidic residues" evidence="1">
    <location>
        <begin position="812"/>
        <end position="822"/>
    </location>
</feature>
<comment type="caution">
    <text evidence="2">The sequence shown here is derived from an EMBL/GenBank/DDBJ whole genome shotgun (WGS) entry which is preliminary data.</text>
</comment>
<evidence type="ECO:0000313" key="2">
    <source>
        <dbReference type="EMBL" id="RWA11230.1"/>
    </source>
</evidence>
<dbReference type="PANTHER" id="PTHR28298:SF1">
    <property type="entry name" value="EISOSOME PROTEIN 1"/>
    <property type="match status" value="1"/>
</dbReference>
<organism evidence="2 3">
    <name type="scientific">Xylaria grammica</name>
    <dbReference type="NCBI Taxonomy" id="363999"/>
    <lineage>
        <taxon>Eukaryota</taxon>
        <taxon>Fungi</taxon>
        <taxon>Dikarya</taxon>
        <taxon>Ascomycota</taxon>
        <taxon>Pezizomycotina</taxon>
        <taxon>Sordariomycetes</taxon>
        <taxon>Xylariomycetidae</taxon>
        <taxon>Xylariales</taxon>
        <taxon>Xylariaceae</taxon>
        <taxon>Xylaria</taxon>
    </lineage>
</organism>
<protein>
    <recommendedName>
        <fullName evidence="4">Eisosome protein 1</fullName>
    </recommendedName>
</protein>
<dbReference type="PANTHER" id="PTHR28298">
    <property type="entry name" value="EISOSOME PROTEIN 1"/>
    <property type="match status" value="1"/>
</dbReference>
<feature type="compositionally biased region" description="Basic and acidic residues" evidence="1">
    <location>
        <begin position="619"/>
        <end position="666"/>
    </location>
</feature>
<keyword evidence="3" id="KW-1185">Reference proteome</keyword>
<feature type="region of interest" description="Disordered" evidence="1">
    <location>
        <begin position="619"/>
        <end position="822"/>
    </location>
</feature>
<feature type="region of interest" description="Disordered" evidence="1">
    <location>
        <begin position="368"/>
        <end position="393"/>
    </location>
</feature>
<evidence type="ECO:0000313" key="3">
    <source>
        <dbReference type="Proteomes" id="UP000286045"/>
    </source>
</evidence>
<dbReference type="InterPro" id="IPR024527">
    <property type="entry name" value="Eisosome1"/>
</dbReference>
<reference evidence="2 3" key="1">
    <citation type="submission" date="2018-12" db="EMBL/GenBank/DDBJ databases">
        <title>Draft genome sequence of Xylaria grammica IHI A82.</title>
        <authorList>
            <person name="Buettner E."/>
            <person name="Kellner H."/>
        </authorList>
    </citation>
    <scope>NUCLEOTIDE SEQUENCE [LARGE SCALE GENOMIC DNA]</scope>
    <source>
        <strain evidence="2 3">IHI A82</strain>
    </source>
</reference>